<dbReference type="OrthoDB" id="4794472at2"/>
<keyword evidence="1" id="KW-0812">Transmembrane</keyword>
<reference evidence="4" key="1">
    <citation type="submission" date="2017-09" db="EMBL/GenBank/DDBJ databases">
        <authorList>
            <person name="Zhang Y."/>
            <person name="Huang X."/>
            <person name="Liu J."/>
            <person name="Lu L."/>
            <person name="Peng K."/>
        </authorList>
    </citation>
    <scope>NUCLEOTIDE SEQUENCE [LARGE SCALE GENOMIC DNA]</scope>
    <source>
        <strain evidence="4">S-XJ-1</strain>
    </source>
</reference>
<gene>
    <name evidence="3" type="ORF">CEY15_09530</name>
</gene>
<protein>
    <submittedName>
        <fullName evidence="3">Alkaline shock response membrane anchor protein AmaP</fullName>
    </submittedName>
</protein>
<organism evidence="3 4">
    <name type="scientific">Dietzia natronolimnaea</name>
    <dbReference type="NCBI Taxonomy" id="161920"/>
    <lineage>
        <taxon>Bacteria</taxon>
        <taxon>Bacillati</taxon>
        <taxon>Actinomycetota</taxon>
        <taxon>Actinomycetes</taxon>
        <taxon>Mycobacteriales</taxon>
        <taxon>Dietziaceae</taxon>
        <taxon>Dietzia</taxon>
    </lineage>
</organism>
<dbReference type="Proteomes" id="UP000218810">
    <property type="component" value="Unassembled WGS sequence"/>
</dbReference>
<proteinExistence type="predicted"/>
<evidence type="ECO:0000313" key="3">
    <source>
        <dbReference type="EMBL" id="PAY23275.1"/>
    </source>
</evidence>
<dbReference type="InterPro" id="IPR046253">
    <property type="entry name" value="DUF6286"/>
</dbReference>
<keyword evidence="1" id="KW-0472">Membrane</keyword>
<dbReference type="RefSeq" id="WP_095718231.1">
    <property type="nucleotide sequence ID" value="NZ_NTGA01000016.1"/>
</dbReference>
<keyword evidence="1" id="KW-1133">Transmembrane helix</keyword>
<evidence type="ECO:0000259" key="2">
    <source>
        <dbReference type="Pfam" id="PF19803"/>
    </source>
</evidence>
<feature type="transmembrane region" description="Helical" evidence="1">
    <location>
        <begin position="20"/>
        <end position="39"/>
    </location>
</feature>
<feature type="domain" description="DUF6286" evidence="2">
    <location>
        <begin position="77"/>
        <end position="180"/>
    </location>
</feature>
<accession>A0A2A2WQ49</accession>
<evidence type="ECO:0000313" key="4">
    <source>
        <dbReference type="Proteomes" id="UP000218810"/>
    </source>
</evidence>
<dbReference type="EMBL" id="NTGA01000016">
    <property type="protein sequence ID" value="PAY23275.1"/>
    <property type="molecule type" value="Genomic_DNA"/>
</dbReference>
<sequence length="184" mass="19285">MSARTRGSGLIRRPPRAIPVGLLAAALLVAGGLGSWLLGTYLVDGTWPSAASATVDSISGTGIGSTEMRIAAVVLAVVGLALLLAALVPGRPSRVLVLEDAVPGETAISRRDLARRIQRRTENVDGVHSASVAVRRRRIDVAVETVVDDAAPVTRGAKDAVDRALAELRPASPSRPRVRTHRRS</sequence>
<name>A0A2A2WQ49_9ACTN</name>
<dbReference type="Pfam" id="PF19803">
    <property type="entry name" value="DUF6286"/>
    <property type="match status" value="1"/>
</dbReference>
<keyword evidence="4" id="KW-1185">Reference proteome</keyword>
<feature type="transmembrane region" description="Helical" evidence="1">
    <location>
        <begin position="70"/>
        <end position="88"/>
    </location>
</feature>
<comment type="caution">
    <text evidence="3">The sequence shown here is derived from an EMBL/GenBank/DDBJ whole genome shotgun (WGS) entry which is preliminary data.</text>
</comment>
<dbReference type="AlphaFoldDB" id="A0A2A2WQ49"/>
<evidence type="ECO:0000256" key="1">
    <source>
        <dbReference type="SAM" id="Phobius"/>
    </source>
</evidence>